<evidence type="ECO:0000313" key="3">
    <source>
        <dbReference type="Proteomes" id="UP000319130"/>
    </source>
</evidence>
<keyword evidence="1" id="KW-0472">Membrane</keyword>
<keyword evidence="1" id="KW-0812">Transmembrane</keyword>
<evidence type="ECO:0008006" key="4">
    <source>
        <dbReference type="Google" id="ProtNLM"/>
    </source>
</evidence>
<dbReference type="EMBL" id="SOIZ01000300">
    <property type="protein sequence ID" value="TET60432.1"/>
    <property type="molecule type" value="Genomic_DNA"/>
</dbReference>
<comment type="caution">
    <text evidence="2">The sequence shown here is derived from an EMBL/GenBank/DDBJ whole genome shotgun (WGS) entry which is preliminary data.</text>
</comment>
<dbReference type="SUPFAM" id="SSF52833">
    <property type="entry name" value="Thioredoxin-like"/>
    <property type="match status" value="1"/>
</dbReference>
<accession>A0A523W0A0</accession>
<feature type="transmembrane region" description="Helical" evidence="1">
    <location>
        <begin position="247"/>
        <end position="267"/>
    </location>
</feature>
<dbReference type="Proteomes" id="UP000319130">
    <property type="component" value="Unassembled WGS sequence"/>
</dbReference>
<reference evidence="2 3" key="1">
    <citation type="submission" date="2019-03" db="EMBL/GenBank/DDBJ databases">
        <title>Metabolic potential of uncultured bacteria and archaea associated with petroleum seepage in deep-sea sediments.</title>
        <authorList>
            <person name="Dong X."/>
            <person name="Hubert C."/>
        </authorList>
    </citation>
    <scope>NUCLEOTIDE SEQUENCE [LARGE SCALE GENOMIC DNA]</scope>
    <source>
        <strain evidence="2">E29_bin52</strain>
    </source>
</reference>
<gene>
    <name evidence="2" type="ORF">E3J48_06730</name>
</gene>
<keyword evidence="1" id="KW-1133">Transmembrane helix</keyword>
<sequence>MASTDAINKYMWTNFWRKFYQDPFKRYLVVSLIILGTILLFTAQEPAKPITGEGLEIHFFYLPGCSHCDEQDPFNEKLANTYPSIYFAYHNAGEPEGSALLTEMLADAGAKDEQLDFPVTVFEGQVFLGWESRETTGAKIEEVLQQCLAGNCPEAGAKEMEGKIALPIIGTIKLSDYSLSSLAVILGLVDGFNPCALWVLAYLISLVITLKDKRKIWLLVGSFVLASGVLYFLFMTAWLNAFLLIGYFRPVTIVIGLAALGGGILNIKEFIKTKGAIVCEVGDEESRKKTMTRIEKVVLSPLTLATIAGIVALAFVVNSIEFLCSAALPAIFTHVLSLSNLSTLRHYAYILLYDFFFMLTALIIFGSAAFAMTSSVGDRFAKYCRPLGGTILLVLGVLLLFAPHLLP</sequence>
<feature type="transmembrane region" description="Helical" evidence="1">
    <location>
        <begin position="216"/>
        <end position="241"/>
    </location>
</feature>
<evidence type="ECO:0000256" key="1">
    <source>
        <dbReference type="SAM" id="Phobius"/>
    </source>
</evidence>
<feature type="transmembrane region" description="Helical" evidence="1">
    <location>
        <begin position="383"/>
        <end position="406"/>
    </location>
</feature>
<dbReference type="InterPro" id="IPR036249">
    <property type="entry name" value="Thioredoxin-like_sf"/>
</dbReference>
<dbReference type="AlphaFoldDB" id="A0A523W0A0"/>
<feature type="transmembrane region" description="Helical" evidence="1">
    <location>
        <begin position="347"/>
        <end position="371"/>
    </location>
</feature>
<feature type="transmembrane region" description="Helical" evidence="1">
    <location>
        <begin position="297"/>
        <end position="317"/>
    </location>
</feature>
<organism evidence="2 3">
    <name type="scientific">Aerophobetes bacterium</name>
    <dbReference type="NCBI Taxonomy" id="2030807"/>
    <lineage>
        <taxon>Bacteria</taxon>
        <taxon>Candidatus Aerophobota</taxon>
    </lineage>
</organism>
<feature type="transmembrane region" description="Helical" evidence="1">
    <location>
        <begin position="182"/>
        <end position="204"/>
    </location>
</feature>
<name>A0A523W0A0_UNCAE</name>
<feature type="transmembrane region" description="Helical" evidence="1">
    <location>
        <begin position="27"/>
        <end position="44"/>
    </location>
</feature>
<evidence type="ECO:0000313" key="2">
    <source>
        <dbReference type="EMBL" id="TET60432.1"/>
    </source>
</evidence>
<proteinExistence type="predicted"/>
<protein>
    <recommendedName>
        <fullName evidence="4">Thioredoxin domain-containing protein</fullName>
    </recommendedName>
</protein>